<dbReference type="OrthoDB" id="5295180at2"/>
<dbReference type="AlphaFoldDB" id="A0A1H5UK42"/>
<keyword evidence="1" id="KW-0472">Membrane</keyword>
<organism evidence="2 3">
    <name type="scientific">Marinobacterium lutimaris</name>
    <dbReference type="NCBI Taxonomy" id="568106"/>
    <lineage>
        <taxon>Bacteria</taxon>
        <taxon>Pseudomonadati</taxon>
        <taxon>Pseudomonadota</taxon>
        <taxon>Gammaproteobacteria</taxon>
        <taxon>Oceanospirillales</taxon>
        <taxon>Oceanospirillaceae</taxon>
        <taxon>Marinobacterium</taxon>
    </lineage>
</organism>
<gene>
    <name evidence="2" type="ORF">SAMN05444390_101412</name>
</gene>
<keyword evidence="1" id="KW-0812">Transmembrane</keyword>
<name>A0A1H5UK42_9GAMM</name>
<evidence type="ECO:0000313" key="3">
    <source>
        <dbReference type="Proteomes" id="UP000236745"/>
    </source>
</evidence>
<evidence type="ECO:0000313" key="2">
    <source>
        <dbReference type="EMBL" id="SEF75400.1"/>
    </source>
</evidence>
<reference evidence="2 3" key="1">
    <citation type="submission" date="2016-10" db="EMBL/GenBank/DDBJ databases">
        <authorList>
            <person name="de Groot N.N."/>
        </authorList>
    </citation>
    <scope>NUCLEOTIDE SEQUENCE [LARGE SCALE GENOMIC DNA]</scope>
    <source>
        <strain evidence="2 3">DSM 22012</strain>
    </source>
</reference>
<dbReference type="InterPro" id="IPR008620">
    <property type="entry name" value="FixH"/>
</dbReference>
<dbReference type="RefSeq" id="WP_104001408.1">
    <property type="nucleotide sequence ID" value="NZ_FNVQ01000001.1"/>
</dbReference>
<dbReference type="Proteomes" id="UP000236745">
    <property type="component" value="Unassembled WGS sequence"/>
</dbReference>
<dbReference type="Pfam" id="PF05751">
    <property type="entry name" value="FixH"/>
    <property type="match status" value="1"/>
</dbReference>
<sequence length="168" mass="19132">MHDEAQAPWYKQTWLWFVLAPLIATVIYGTTFLYLSIVTNDGLVKDDFYKVARGISEDPSRENRAVELNIHGQLTLDSVTGDVQLQLESNEQLPSELQLVLVHPTHQKYDQVLQLRSVDNRGLYSSSLQSQIEGKRYVILEPADQSWQVQTETLPPYDHNTFALGSSN</sequence>
<feature type="transmembrane region" description="Helical" evidence="1">
    <location>
        <begin position="14"/>
        <end position="35"/>
    </location>
</feature>
<dbReference type="EMBL" id="FNVQ01000001">
    <property type="protein sequence ID" value="SEF75400.1"/>
    <property type="molecule type" value="Genomic_DNA"/>
</dbReference>
<protein>
    <recommendedName>
        <fullName evidence="4">Nitrogen fixation protein FixH</fullName>
    </recommendedName>
</protein>
<evidence type="ECO:0008006" key="4">
    <source>
        <dbReference type="Google" id="ProtNLM"/>
    </source>
</evidence>
<evidence type="ECO:0000256" key="1">
    <source>
        <dbReference type="SAM" id="Phobius"/>
    </source>
</evidence>
<keyword evidence="3" id="KW-1185">Reference proteome</keyword>
<proteinExistence type="predicted"/>
<accession>A0A1H5UK42</accession>
<keyword evidence="1" id="KW-1133">Transmembrane helix</keyword>